<sequence>MNMKHLGKLLFVSLFALTVSTIQAQDKNNPWVIGIGTNAVDFYPANEDHMFSKFFDVDNYNILPSVSRLSVGRHIGGNFSAELAGSINKIETVGNYSVDDFSYYSIDGTILYSLRRNQGWFAPYGGIGGAYNWIDDEGFATLNGTAGINFWVSDNIALFLQTTYKHEFEDKKVNDTPDTVKHFQHVVGVKFAFGGTDTDGDGVYDDEDECPEVPGLKEFNGCPDSDGDGVPDKSDDCPDLPGPIENNGCPDSDGDGLADNKDKCPNEAGPIENDGCPWPDTDGDGVLDKDDKCPNEAGPAENNGCPYLDSDGDGVLDKDDHCPKIAGPKSNNGCPEVTKVIIDQLNSYSKTVLFKTGKADIQEGSYDELQAIADIMKKFPNAKFKVEGHTDSTGSASLNLRLSKERAASVREFLITKGIPAEALTSEGYGEKQPIASNATASGRKENRRVEIKLAGSVERKIIQKN</sequence>
<keyword evidence="9" id="KW-0998">Cell outer membrane</keyword>
<dbReference type="Gene3D" id="2.40.160.20">
    <property type="match status" value="1"/>
</dbReference>
<dbReference type="InterPro" id="IPR050330">
    <property type="entry name" value="Bact_OuterMem_StrucFunc"/>
</dbReference>
<evidence type="ECO:0000313" key="15">
    <source>
        <dbReference type="Proteomes" id="UP000553034"/>
    </source>
</evidence>
<dbReference type="CDD" id="cd07185">
    <property type="entry name" value="OmpA_C-like"/>
    <property type="match status" value="1"/>
</dbReference>
<gene>
    <name evidence="14" type="ORF">GGR32_000833</name>
</gene>
<dbReference type="PRINTS" id="PR01021">
    <property type="entry name" value="OMPADOMAIN"/>
</dbReference>
<evidence type="ECO:0000256" key="6">
    <source>
        <dbReference type="ARBA" id="ARBA00023065"/>
    </source>
</evidence>
<evidence type="ECO:0000256" key="8">
    <source>
        <dbReference type="ARBA" id="ARBA00023136"/>
    </source>
</evidence>
<dbReference type="InterPro" id="IPR003367">
    <property type="entry name" value="Thrombospondin_3-like_rpt"/>
</dbReference>
<dbReference type="InterPro" id="IPR028974">
    <property type="entry name" value="TSP_type-3_rpt"/>
</dbReference>
<feature type="signal peptide" evidence="12">
    <location>
        <begin position="1"/>
        <end position="24"/>
    </location>
</feature>
<dbReference type="EMBL" id="JACIFO010000002">
    <property type="protein sequence ID" value="MBB4118559.1"/>
    <property type="molecule type" value="Genomic_DNA"/>
</dbReference>
<dbReference type="RefSeq" id="WP_343066421.1">
    <property type="nucleotide sequence ID" value="NZ_JACIFO010000002.1"/>
</dbReference>
<dbReference type="PROSITE" id="PS51123">
    <property type="entry name" value="OMPA_2"/>
    <property type="match status" value="1"/>
</dbReference>
<evidence type="ECO:0000256" key="1">
    <source>
        <dbReference type="ARBA" id="ARBA00004571"/>
    </source>
</evidence>
<evidence type="ECO:0000259" key="13">
    <source>
        <dbReference type="PROSITE" id="PS51123"/>
    </source>
</evidence>
<reference evidence="14 15" key="1">
    <citation type="submission" date="2020-08" db="EMBL/GenBank/DDBJ databases">
        <title>Genomic Encyclopedia of Type Strains, Phase IV (KMG-IV): sequencing the most valuable type-strain genomes for metagenomic binning, comparative biology and taxonomic classification.</title>
        <authorList>
            <person name="Goeker M."/>
        </authorList>
    </citation>
    <scope>NUCLEOTIDE SEQUENCE [LARGE SCALE GENOMIC DNA]</scope>
    <source>
        <strain evidence="14 15">DSM 29568</strain>
    </source>
</reference>
<keyword evidence="15" id="KW-1185">Reference proteome</keyword>
<comment type="subcellular location">
    <subcellularLocation>
        <location evidence="1">Cell outer membrane</location>
        <topology evidence="1">Multi-pass membrane protein</topology>
    </subcellularLocation>
</comment>
<dbReference type="Pfam" id="PF02412">
    <property type="entry name" value="TSP_3"/>
    <property type="match status" value="4"/>
</dbReference>
<dbReference type="InterPro" id="IPR006665">
    <property type="entry name" value="OmpA-like"/>
</dbReference>
<dbReference type="AlphaFoldDB" id="A0A840EJK4"/>
<dbReference type="Gene3D" id="3.30.1330.60">
    <property type="entry name" value="OmpA-like domain"/>
    <property type="match status" value="1"/>
</dbReference>
<evidence type="ECO:0000256" key="2">
    <source>
        <dbReference type="ARBA" id="ARBA00022448"/>
    </source>
</evidence>
<proteinExistence type="predicted"/>
<dbReference type="Proteomes" id="UP000553034">
    <property type="component" value="Unassembled WGS sequence"/>
</dbReference>
<dbReference type="SUPFAM" id="SSF103088">
    <property type="entry name" value="OmpA-like"/>
    <property type="match status" value="1"/>
</dbReference>
<dbReference type="PANTHER" id="PTHR30329:SF21">
    <property type="entry name" value="LIPOPROTEIN YIAD-RELATED"/>
    <property type="match status" value="1"/>
</dbReference>
<keyword evidence="4" id="KW-0812">Transmembrane</keyword>
<dbReference type="SUPFAM" id="SSF103647">
    <property type="entry name" value="TSP type-3 repeat"/>
    <property type="match status" value="1"/>
</dbReference>
<dbReference type="InterPro" id="IPR036737">
    <property type="entry name" value="OmpA-like_sf"/>
</dbReference>
<evidence type="ECO:0000256" key="7">
    <source>
        <dbReference type="ARBA" id="ARBA00023114"/>
    </source>
</evidence>
<keyword evidence="7" id="KW-0626">Porin</keyword>
<evidence type="ECO:0000256" key="4">
    <source>
        <dbReference type="ARBA" id="ARBA00022692"/>
    </source>
</evidence>
<evidence type="ECO:0000313" key="14">
    <source>
        <dbReference type="EMBL" id="MBB4118559.1"/>
    </source>
</evidence>
<accession>A0A840EJK4</accession>
<protein>
    <submittedName>
        <fullName evidence="14">Outer membrane protein OmpA-like peptidoglycan-associated protein</fullName>
    </submittedName>
</protein>
<keyword evidence="2" id="KW-0813">Transport</keyword>
<dbReference type="InterPro" id="IPR006664">
    <property type="entry name" value="OMP_bac"/>
</dbReference>
<evidence type="ECO:0000256" key="3">
    <source>
        <dbReference type="ARBA" id="ARBA00022452"/>
    </source>
</evidence>
<feature type="chain" id="PRO_5032603846" evidence="12">
    <location>
        <begin position="25"/>
        <end position="466"/>
    </location>
</feature>
<name>A0A840EJK4_9FLAO</name>
<dbReference type="PANTHER" id="PTHR30329">
    <property type="entry name" value="STATOR ELEMENT OF FLAGELLAR MOTOR COMPLEX"/>
    <property type="match status" value="1"/>
</dbReference>
<comment type="caution">
    <text evidence="14">The sequence shown here is derived from an EMBL/GenBank/DDBJ whole genome shotgun (WGS) entry which is preliminary data.</text>
</comment>
<evidence type="ECO:0000256" key="10">
    <source>
        <dbReference type="PROSITE-ProRule" id="PRU00473"/>
    </source>
</evidence>
<dbReference type="InterPro" id="IPR011250">
    <property type="entry name" value="OMP/PagP_B-barrel"/>
</dbReference>
<keyword evidence="3" id="KW-1134">Transmembrane beta strand</keyword>
<dbReference type="Pfam" id="PF00691">
    <property type="entry name" value="OmpA"/>
    <property type="match status" value="1"/>
</dbReference>
<keyword evidence="6" id="KW-0406">Ion transport</keyword>
<organism evidence="14 15">
    <name type="scientific">Mesonia hippocampi</name>
    <dbReference type="NCBI Taxonomy" id="1628250"/>
    <lineage>
        <taxon>Bacteria</taxon>
        <taxon>Pseudomonadati</taxon>
        <taxon>Bacteroidota</taxon>
        <taxon>Flavobacteriia</taxon>
        <taxon>Flavobacteriales</taxon>
        <taxon>Flavobacteriaceae</taxon>
        <taxon>Mesonia</taxon>
    </lineage>
</organism>
<evidence type="ECO:0000256" key="12">
    <source>
        <dbReference type="SAM" id="SignalP"/>
    </source>
</evidence>
<dbReference type="GO" id="GO:0009279">
    <property type="term" value="C:cell outer membrane"/>
    <property type="evidence" value="ECO:0007669"/>
    <property type="project" value="UniProtKB-SubCell"/>
</dbReference>
<dbReference type="GO" id="GO:0046930">
    <property type="term" value="C:pore complex"/>
    <property type="evidence" value="ECO:0007669"/>
    <property type="project" value="UniProtKB-KW"/>
</dbReference>
<keyword evidence="5 12" id="KW-0732">Signal</keyword>
<evidence type="ECO:0000256" key="11">
    <source>
        <dbReference type="SAM" id="MobiDB-lite"/>
    </source>
</evidence>
<evidence type="ECO:0000256" key="9">
    <source>
        <dbReference type="ARBA" id="ARBA00023237"/>
    </source>
</evidence>
<dbReference type="GO" id="GO:0006811">
    <property type="term" value="P:monoatomic ion transport"/>
    <property type="evidence" value="ECO:0007669"/>
    <property type="project" value="UniProtKB-KW"/>
</dbReference>
<feature type="compositionally biased region" description="Acidic residues" evidence="11">
    <location>
        <begin position="200"/>
        <end position="211"/>
    </location>
</feature>
<dbReference type="GO" id="GO:0007155">
    <property type="term" value="P:cell adhesion"/>
    <property type="evidence" value="ECO:0007669"/>
    <property type="project" value="InterPro"/>
</dbReference>
<feature type="domain" description="OmpA-like" evidence="13">
    <location>
        <begin position="341"/>
        <end position="458"/>
    </location>
</feature>
<dbReference type="GO" id="GO:0005509">
    <property type="term" value="F:calcium ion binding"/>
    <property type="evidence" value="ECO:0007669"/>
    <property type="project" value="InterPro"/>
</dbReference>
<evidence type="ECO:0000256" key="5">
    <source>
        <dbReference type="ARBA" id="ARBA00022729"/>
    </source>
</evidence>
<keyword evidence="8 10" id="KW-0472">Membrane</keyword>
<dbReference type="GO" id="GO:0015288">
    <property type="term" value="F:porin activity"/>
    <property type="evidence" value="ECO:0007669"/>
    <property type="project" value="UniProtKB-KW"/>
</dbReference>
<feature type="region of interest" description="Disordered" evidence="11">
    <location>
        <begin position="200"/>
        <end position="307"/>
    </location>
</feature>
<dbReference type="SUPFAM" id="SSF56925">
    <property type="entry name" value="OMPA-like"/>
    <property type="match status" value="1"/>
</dbReference>